<feature type="region of interest" description="Disordered" evidence="1">
    <location>
        <begin position="252"/>
        <end position="335"/>
    </location>
</feature>
<feature type="region of interest" description="Disordered" evidence="1">
    <location>
        <begin position="521"/>
        <end position="649"/>
    </location>
</feature>
<name>A0A437A1C9_ARTFL</name>
<dbReference type="VEuPathDB" id="FungiDB:DFL_003267"/>
<feature type="compositionally biased region" description="Polar residues" evidence="1">
    <location>
        <begin position="552"/>
        <end position="563"/>
    </location>
</feature>
<dbReference type="OrthoDB" id="5366948at2759"/>
<dbReference type="GeneID" id="93585578"/>
<evidence type="ECO:0000313" key="2">
    <source>
        <dbReference type="EMBL" id="RVD84931.1"/>
    </source>
</evidence>
<feature type="region of interest" description="Disordered" evidence="1">
    <location>
        <begin position="1"/>
        <end position="25"/>
    </location>
</feature>
<feature type="compositionally biased region" description="Polar residues" evidence="1">
    <location>
        <begin position="274"/>
        <end position="288"/>
    </location>
</feature>
<proteinExistence type="predicted"/>
<dbReference type="Proteomes" id="UP000283090">
    <property type="component" value="Unassembled WGS sequence"/>
</dbReference>
<evidence type="ECO:0000313" key="3">
    <source>
        <dbReference type="Proteomes" id="UP000283090"/>
    </source>
</evidence>
<accession>A0A437A1C9</accession>
<sequence>MPIHPETPPNKNQSPTTGPRFYAPDRWNQTYEEIEFTPWEQDVITINPGQAIKSIIPKPRKPRGRPPSKPKDSTTTTKAKAPTRTYKSRSKATEKTKDAMETKLPRKPMGKRVLPSPETLPLTRLGYLDPIERAAERANNTTETKPDNKKLGNTKKLENTKKAENPKKPDNIKKLENKRKAPSKSKPLPRPAVPTDPVPQWPGRHKKWYEDIDEDLLKGTLWARQLDRNSLQREFGNPRVLFGDRWTREASNDRIAGKKKTAAMVKAVSPPPLQTDNQKNTGRTTPVTSVLERSPLLIPKPTSTASAHEDQQPQAKFTSKLTEKSKPQSFGFESFPFEDVSEKGLEGLGSPVTSAQEHDVEIIRKPVTVVKETPIDKPAEPKKQAVKITSLTNFSFDSASGSDFGIPINEIQRDISNTSIPDKFTQDTNDNTATFIEIGSTAMTRIPKTCLPAPEYSFDYNNSRNDPQQIELRLAELDALRRGRNRALMHQMKCVPAGKPYIQVPKTQPVPEVVKNAEVTRRTTRSMAASAKKRGLDDTEEDKEGAKRRKCNTVTRGANTGKPSSEVVEGKDITDQKGGKELVSGKEPAQEAKQTSKGPQGKKKRATTKKAKKTATTIERALTREEAKHLALQNPRKQFVFDLDDKPQD</sequence>
<protein>
    <submittedName>
        <fullName evidence="2">Uncharacterized protein</fullName>
    </submittedName>
</protein>
<dbReference type="AlphaFoldDB" id="A0A437A1C9"/>
<feature type="compositionally biased region" description="Polar residues" evidence="1">
    <location>
        <begin position="301"/>
        <end position="320"/>
    </location>
</feature>
<evidence type="ECO:0000256" key="1">
    <source>
        <dbReference type="SAM" id="MobiDB-lite"/>
    </source>
</evidence>
<organism evidence="2 3">
    <name type="scientific">Arthrobotrys flagrans</name>
    <name type="common">Nematode-trapping fungus</name>
    <name type="synonym">Trichothecium flagrans</name>
    <dbReference type="NCBI Taxonomy" id="97331"/>
    <lineage>
        <taxon>Eukaryota</taxon>
        <taxon>Fungi</taxon>
        <taxon>Dikarya</taxon>
        <taxon>Ascomycota</taxon>
        <taxon>Pezizomycotina</taxon>
        <taxon>Orbiliomycetes</taxon>
        <taxon>Orbiliales</taxon>
        <taxon>Orbiliaceae</taxon>
        <taxon>Arthrobotrys</taxon>
    </lineage>
</organism>
<comment type="caution">
    <text evidence="2">The sequence shown here is derived from an EMBL/GenBank/DDBJ whole genome shotgun (WGS) entry which is preliminary data.</text>
</comment>
<feature type="compositionally biased region" description="Pro residues" evidence="1">
    <location>
        <begin position="188"/>
        <end position="200"/>
    </location>
</feature>
<dbReference type="EMBL" id="SAEB01000006">
    <property type="protein sequence ID" value="RVD84931.1"/>
    <property type="molecule type" value="Genomic_DNA"/>
</dbReference>
<feature type="compositionally biased region" description="Low complexity" evidence="1">
    <location>
        <begin position="73"/>
        <end position="85"/>
    </location>
</feature>
<feature type="compositionally biased region" description="Basic and acidic residues" evidence="1">
    <location>
        <begin position="144"/>
        <end position="179"/>
    </location>
</feature>
<feature type="compositionally biased region" description="Basic and acidic residues" evidence="1">
    <location>
        <begin position="91"/>
        <end position="104"/>
    </location>
</feature>
<feature type="compositionally biased region" description="Basic residues" evidence="1">
    <location>
        <begin position="600"/>
        <end position="613"/>
    </location>
</feature>
<feature type="region of interest" description="Disordered" evidence="1">
    <location>
        <begin position="48"/>
        <end position="205"/>
    </location>
</feature>
<reference evidence="2 3" key="1">
    <citation type="submission" date="2019-01" db="EMBL/GenBank/DDBJ databases">
        <title>Intercellular communication is required for trap formation in the nematode-trapping fungus Duddingtonia flagrans.</title>
        <authorList>
            <person name="Youssar L."/>
            <person name="Wernet V."/>
            <person name="Hensel N."/>
            <person name="Hildebrandt H.-G."/>
            <person name="Fischer R."/>
        </authorList>
    </citation>
    <scope>NUCLEOTIDE SEQUENCE [LARGE SCALE GENOMIC DNA]</scope>
    <source>
        <strain evidence="2 3">CBS H-5679</strain>
    </source>
</reference>
<dbReference type="RefSeq" id="XP_067490475.1">
    <property type="nucleotide sequence ID" value="XM_067632181.1"/>
</dbReference>
<feature type="compositionally biased region" description="Basic and acidic residues" evidence="1">
    <location>
        <begin position="568"/>
        <end position="590"/>
    </location>
</feature>
<keyword evidence="3" id="KW-1185">Reference proteome</keyword>
<feature type="compositionally biased region" description="Basic residues" evidence="1">
    <location>
        <begin position="58"/>
        <end position="68"/>
    </location>
</feature>
<gene>
    <name evidence="2" type="ORF">DFL_003267</name>
</gene>